<accession>A0AAD6R7Q7</accession>
<sequence length="25" mass="2846">MYNTRTMGLCKLGVRSTTFEGPARR</sequence>
<evidence type="ECO:0000313" key="1">
    <source>
        <dbReference type="EMBL" id="KAJ7003915.1"/>
    </source>
</evidence>
<comment type="caution">
    <text evidence="1">The sequence shown here is derived from an EMBL/GenBank/DDBJ whole genome shotgun (WGS) entry which is preliminary data.</text>
</comment>
<proteinExistence type="predicted"/>
<organism evidence="1 2">
    <name type="scientific">Populus alba x Populus x berolinensis</name>
    <dbReference type="NCBI Taxonomy" id="444605"/>
    <lineage>
        <taxon>Eukaryota</taxon>
        <taxon>Viridiplantae</taxon>
        <taxon>Streptophyta</taxon>
        <taxon>Embryophyta</taxon>
        <taxon>Tracheophyta</taxon>
        <taxon>Spermatophyta</taxon>
        <taxon>Magnoliopsida</taxon>
        <taxon>eudicotyledons</taxon>
        <taxon>Gunneridae</taxon>
        <taxon>Pentapetalae</taxon>
        <taxon>rosids</taxon>
        <taxon>fabids</taxon>
        <taxon>Malpighiales</taxon>
        <taxon>Salicaceae</taxon>
        <taxon>Saliceae</taxon>
        <taxon>Populus</taxon>
    </lineage>
</organism>
<dbReference type="EMBL" id="JAQIZT010000003">
    <property type="protein sequence ID" value="KAJ7003915.1"/>
    <property type="molecule type" value="Genomic_DNA"/>
</dbReference>
<evidence type="ECO:0000313" key="2">
    <source>
        <dbReference type="Proteomes" id="UP001164929"/>
    </source>
</evidence>
<dbReference type="Proteomes" id="UP001164929">
    <property type="component" value="Chromosome 3"/>
</dbReference>
<dbReference type="AlphaFoldDB" id="A0AAD6R7Q7"/>
<gene>
    <name evidence="1" type="ORF">NC653_008954</name>
</gene>
<reference evidence="1" key="1">
    <citation type="journal article" date="2023" name="Mol. Ecol. Resour.">
        <title>Chromosome-level genome assembly of a triploid poplar Populus alba 'Berolinensis'.</title>
        <authorList>
            <person name="Chen S."/>
            <person name="Yu Y."/>
            <person name="Wang X."/>
            <person name="Wang S."/>
            <person name="Zhang T."/>
            <person name="Zhou Y."/>
            <person name="He R."/>
            <person name="Meng N."/>
            <person name="Wang Y."/>
            <person name="Liu W."/>
            <person name="Liu Z."/>
            <person name="Liu J."/>
            <person name="Guo Q."/>
            <person name="Huang H."/>
            <person name="Sederoff R.R."/>
            <person name="Wang G."/>
            <person name="Qu G."/>
            <person name="Chen S."/>
        </authorList>
    </citation>
    <scope>NUCLEOTIDE SEQUENCE</scope>
    <source>
        <strain evidence="1">SC-2020</strain>
    </source>
</reference>
<name>A0AAD6R7Q7_9ROSI</name>
<keyword evidence="2" id="KW-1185">Reference proteome</keyword>
<protein>
    <submittedName>
        <fullName evidence="1">Uncharacterized protein</fullName>
    </submittedName>
</protein>